<evidence type="ECO:0000313" key="6">
    <source>
        <dbReference type="EMBL" id="KAK2991042.1"/>
    </source>
</evidence>
<dbReference type="Gene3D" id="3.30.230.10">
    <property type="match status" value="1"/>
</dbReference>
<dbReference type="InterPro" id="IPR006204">
    <property type="entry name" value="GHMP_kinase_N_dom"/>
</dbReference>
<organism evidence="6 7">
    <name type="scientific">Escallonia rubra</name>
    <dbReference type="NCBI Taxonomy" id="112253"/>
    <lineage>
        <taxon>Eukaryota</taxon>
        <taxon>Viridiplantae</taxon>
        <taxon>Streptophyta</taxon>
        <taxon>Embryophyta</taxon>
        <taxon>Tracheophyta</taxon>
        <taxon>Spermatophyta</taxon>
        <taxon>Magnoliopsida</taxon>
        <taxon>eudicotyledons</taxon>
        <taxon>Gunneridae</taxon>
        <taxon>Pentapetalae</taxon>
        <taxon>asterids</taxon>
        <taxon>campanulids</taxon>
        <taxon>Escalloniales</taxon>
        <taxon>Escalloniaceae</taxon>
        <taxon>Escallonia</taxon>
    </lineage>
</organism>
<dbReference type="GO" id="GO:0006012">
    <property type="term" value="P:galactose metabolic process"/>
    <property type="evidence" value="ECO:0007669"/>
    <property type="project" value="TreeGrafter"/>
</dbReference>
<feature type="region of interest" description="Disordered" evidence="4">
    <location>
        <begin position="505"/>
        <end position="527"/>
    </location>
</feature>
<feature type="compositionally biased region" description="Polar residues" evidence="4">
    <location>
        <begin position="188"/>
        <end position="207"/>
    </location>
</feature>
<dbReference type="InterPro" id="IPR020568">
    <property type="entry name" value="Ribosomal_Su5_D2-typ_SF"/>
</dbReference>
<dbReference type="GO" id="GO:0005829">
    <property type="term" value="C:cytosol"/>
    <property type="evidence" value="ECO:0007669"/>
    <property type="project" value="TreeGrafter"/>
</dbReference>
<evidence type="ECO:0000256" key="2">
    <source>
        <dbReference type="ARBA" id="ARBA00022741"/>
    </source>
</evidence>
<dbReference type="InterPro" id="IPR014721">
    <property type="entry name" value="Ribsml_uS5_D2-typ_fold_subgr"/>
</dbReference>
<sequence>MTDGPRPDLNQKATDQAEIEGAGYGPWMMVKRKGRRIGPNKPMGDTGPTNRFSPLKLDQEETERNRRRERKGQGKNSEQQKMGPNKTSSNGPDKGLVRHAETSELSNDPEDPIVFQAQETSQGNPISGKFWSSSEETDAMDTEDHFTGNNHSNGSKYRVTENPKPPKVPQRRPPSTNYFLEDGPLNSPPNVATTSVAFPQPRPTTNKPPDIITYGNSTSTKPQSSPSDGIPVTQDKQERHQNVQHSMVEQEDQLENSHYGDGRGDEILIDPPNRTRSGLSSSAAFVCSSTIAIMDVADVNFPKKEIAQLTCVCERHIGTQSGGMDQAISVMAQPDFAELIDFNPIHATDVQLPAGGSFVIAHSLAESQKAVTAATNYNNRVVECRLAAVSSHGSSDPAVVVKELLNEEPYTAADIEKITEEKLHLVFADSPSSLDVLNAAKHFKLFQRASHVYSEAKRVYAFKDTVSSDLRLINLLLAITRQAQVLSYALNLLYLDLYAAPTNENRDQEGTSVRDEHSGIQERSSMHPPPIDVETLDDVIISSPRAFAEMVTAMGKETQIFAVTVVGYAKPWLPWKSCRDPCGRWPRPSLIVRWLSSDLRKFTSSGIPIPIY</sequence>
<evidence type="ECO:0000313" key="7">
    <source>
        <dbReference type="Proteomes" id="UP001187471"/>
    </source>
</evidence>
<dbReference type="AlphaFoldDB" id="A0AA88RKP8"/>
<dbReference type="Proteomes" id="UP001187471">
    <property type="component" value="Unassembled WGS sequence"/>
</dbReference>
<feature type="compositionally biased region" description="Basic and acidic residues" evidence="4">
    <location>
        <begin position="505"/>
        <end position="520"/>
    </location>
</feature>
<comment type="similarity">
    <text evidence="1">Belongs to the GHMP kinase family. GalK subfamily.</text>
</comment>
<evidence type="ECO:0000256" key="1">
    <source>
        <dbReference type="ARBA" id="ARBA00006566"/>
    </source>
</evidence>
<proteinExistence type="inferred from homology"/>
<dbReference type="InterPro" id="IPR036554">
    <property type="entry name" value="GHMP_kinase_C_sf"/>
</dbReference>
<dbReference type="PANTHER" id="PTHR10457">
    <property type="entry name" value="MEVALONATE KINASE/GALACTOKINASE"/>
    <property type="match status" value="1"/>
</dbReference>
<keyword evidence="7" id="KW-1185">Reference proteome</keyword>
<feature type="compositionally biased region" description="Polar residues" evidence="4">
    <location>
        <begin position="214"/>
        <end position="227"/>
    </location>
</feature>
<dbReference type="GO" id="GO:0004335">
    <property type="term" value="F:galactokinase activity"/>
    <property type="evidence" value="ECO:0007669"/>
    <property type="project" value="TreeGrafter"/>
</dbReference>
<feature type="compositionally biased region" description="Polar residues" evidence="4">
    <location>
        <begin position="74"/>
        <end position="91"/>
    </location>
</feature>
<dbReference type="EMBL" id="JAVXUO010000582">
    <property type="protein sequence ID" value="KAK2991042.1"/>
    <property type="molecule type" value="Genomic_DNA"/>
</dbReference>
<dbReference type="SUPFAM" id="SSF54211">
    <property type="entry name" value="Ribosomal protein S5 domain 2-like"/>
    <property type="match status" value="1"/>
</dbReference>
<comment type="caution">
    <text evidence="6">The sequence shown here is derived from an EMBL/GenBank/DDBJ whole genome shotgun (WGS) entry which is preliminary data.</text>
</comment>
<accession>A0AA88RKP8</accession>
<dbReference type="PANTHER" id="PTHR10457:SF7">
    <property type="entry name" value="GALACTOKINASE-RELATED"/>
    <property type="match status" value="1"/>
</dbReference>
<dbReference type="Pfam" id="PF00288">
    <property type="entry name" value="GHMP_kinases_N"/>
    <property type="match status" value="1"/>
</dbReference>
<gene>
    <name evidence="6" type="ORF">RJ640_019363</name>
</gene>
<dbReference type="Gene3D" id="1.20.1440.340">
    <property type="match status" value="1"/>
</dbReference>
<feature type="region of interest" description="Disordered" evidence="4">
    <location>
        <begin position="1"/>
        <end position="243"/>
    </location>
</feature>
<protein>
    <recommendedName>
        <fullName evidence="5">GHMP kinase N-terminal domain-containing protein</fullName>
    </recommendedName>
</protein>
<evidence type="ECO:0000259" key="5">
    <source>
        <dbReference type="Pfam" id="PF00288"/>
    </source>
</evidence>
<feature type="domain" description="GHMP kinase N-terminal" evidence="5">
    <location>
        <begin position="274"/>
        <end position="332"/>
    </location>
</feature>
<name>A0AA88RKP8_9ASTE</name>
<keyword evidence="2" id="KW-0547">Nucleotide-binding</keyword>
<feature type="compositionally biased region" description="Pro residues" evidence="4">
    <location>
        <begin position="163"/>
        <end position="172"/>
    </location>
</feature>
<dbReference type="GO" id="GO:0005524">
    <property type="term" value="F:ATP binding"/>
    <property type="evidence" value="ECO:0007669"/>
    <property type="project" value="UniProtKB-KW"/>
</dbReference>
<evidence type="ECO:0000256" key="3">
    <source>
        <dbReference type="ARBA" id="ARBA00022840"/>
    </source>
</evidence>
<reference evidence="6" key="1">
    <citation type="submission" date="2022-12" db="EMBL/GenBank/DDBJ databases">
        <title>Draft genome assemblies for two species of Escallonia (Escalloniales).</title>
        <authorList>
            <person name="Chanderbali A."/>
            <person name="Dervinis C."/>
            <person name="Anghel I."/>
            <person name="Soltis D."/>
            <person name="Soltis P."/>
            <person name="Zapata F."/>
        </authorList>
    </citation>
    <scope>NUCLEOTIDE SEQUENCE</scope>
    <source>
        <strain evidence="6">UCBG92.1500</strain>
        <tissue evidence="6">Leaf</tissue>
    </source>
</reference>
<dbReference type="SUPFAM" id="SSF55060">
    <property type="entry name" value="GHMP Kinase, C-terminal domain"/>
    <property type="match status" value="1"/>
</dbReference>
<evidence type="ECO:0000256" key="4">
    <source>
        <dbReference type="SAM" id="MobiDB-lite"/>
    </source>
</evidence>
<feature type="compositionally biased region" description="Basic and acidic residues" evidence="4">
    <location>
        <begin position="57"/>
        <end position="66"/>
    </location>
</feature>
<feature type="compositionally biased region" description="Polar residues" evidence="4">
    <location>
        <begin position="117"/>
        <end position="134"/>
    </location>
</feature>
<keyword evidence="3" id="KW-0067">ATP-binding</keyword>